<organism evidence="2 4">
    <name type="scientific">Methylobacterium phyllosphaerae</name>
    <dbReference type="NCBI Taxonomy" id="418223"/>
    <lineage>
        <taxon>Bacteria</taxon>
        <taxon>Pseudomonadati</taxon>
        <taxon>Pseudomonadota</taxon>
        <taxon>Alphaproteobacteria</taxon>
        <taxon>Hyphomicrobiales</taxon>
        <taxon>Methylobacteriaceae</taxon>
        <taxon>Methylobacterium</taxon>
    </lineage>
</organism>
<dbReference type="Proteomes" id="UP000199140">
    <property type="component" value="Unassembled WGS sequence"/>
</dbReference>
<dbReference type="Proteomes" id="UP000185487">
    <property type="component" value="Plasmid CBMB27-p1"/>
</dbReference>
<evidence type="ECO:0000313" key="3">
    <source>
        <dbReference type="Proteomes" id="UP000185487"/>
    </source>
</evidence>
<geneLocation type="plasmid" evidence="1 3">
    <name>CBMB27-p1</name>
</geneLocation>
<evidence type="ECO:0000313" key="2">
    <source>
        <dbReference type="EMBL" id="SFH67183.1"/>
    </source>
</evidence>
<accession>A0AAE8HXT3</accession>
<gene>
    <name evidence="1" type="ORF">MCBMB27_05735</name>
    <name evidence="2" type="ORF">SAMN05192567_14211</name>
</gene>
<evidence type="ECO:0000313" key="1">
    <source>
        <dbReference type="EMBL" id="APT35026.1"/>
    </source>
</evidence>
<proteinExistence type="predicted"/>
<protein>
    <submittedName>
        <fullName evidence="2">Uncharacterized protein</fullName>
    </submittedName>
</protein>
<dbReference type="AlphaFoldDB" id="A0AAE8HXT3"/>
<keyword evidence="3" id="KW-1185">Reference proteome</keyword>
<dbReference type="KEGG" id="mphy:MCBMB27_05735"/>
<name>A0AAE8HXT3_9HYPH</name>
<dbReference type="RefSeq" id="WP_075382191.1">
    <property type="nucleotide sequence ID" value="NZ_CP015368.1"/>
</dbReference>
<reference evidence="2 4" key="2">
    <citation type="submission" date="2016-10" db="EMBL/GenBank/DDBJ databases">
        <authorList>
            <person name="Varghese N."/>
            <person name="Submissions S."/>
        </authorList>
    </citation>
    <scope>NUCLEOTIDE SEQUENCE [LARGE SCALE GENOMIC DNA]</scope>
    <source>
        <strain evidence="2 4">CBMB27</strain>
    </source>
</reference>
<dbReference type="EMBL" id="CP015368">
    <property type="protein sequence ID" value="APT35026.1"/>
    <property type="molecule type" value="Genomic_DNA"/>
</dbReference>
<dbReference type="EMBL" id="FOPK01000042">
    <property type="protein sequence ID" value="SFH67183.1"/>
    <property type="molecule type" value="Genomic_DNA"/>
</dbReference>
<sequence>MPILTDRQRIELAVSAYFLYSLASAPGVFVPAGPALETQADADVADLRENLRVACLEPFADLTPTKKQALLRRLDRIKRQAACDWHERPALGLMLMLWCFLKDLVDREVLILWEGSAMDKAMRKLLPMFEHGFEEQREEMAACERASALLGELQSEGLYL</sequence>
<evidence type="ECO:0000313" key="4">
    <source>
        <dbReference type="Proteomes" id="UP000199140"/>
    </source>
</evidence>
<reference evidence="1 3" key="1">
    <citation type="submission" date="2016-04" db="EMBL/GenBank/DDBJ databases">
        <title>Complete genome sequencing and analysis of CBMB27, Methylobacterium phyllosphaerae isolated from leaf tissues of rice (Oryza sativa L.).</title>
        <authorList>
            <person name="Lee Y."/>
            <person name="Hwangbo K."/>
            <person name="Chung H."/>
            <person name="Yoo J."/>
            <person name="Kim K.Y."/>
            <person name="Sa T.M."/>
            <person name="Um Y."/>
            <person name="Madhaiyan M."/>
        </authorList>
    </citation>
    <scope>NUCLEOTIDE SEQUENCE [LARGE SCALE GENOMIC DNA]</scope>
    <source>
        <strain evidence="1 3">CBMB27</strain>
        <plasmid evidence="1 3">CBMB27-p1</plasmid>
    </source>
</reference>
<keyword evidence="1" id="KW-0614">Plasmid</keyword>